<dbReference type="InterPro" id="IPR055440">
    <property type="entry name" value="Beta-prop_WDR90_4th"/>
</dbReference>
<dbReference type="Proteomes" id="UP001050975">
    <property type="component" value="Unassembled WGS sequence"/>
</dbReference>
<dbReference type="EMBL" id="BLAY01000002">
    <property type="protein sequence ID" value="GET35530.1"/>
    <property type="molecule type" value="Genomic_DNA"/>
</dbReference>
<feature type="repeat" description="WD" evidence="3">
    <location>
        <begin position="1074"/>
        <end position="1115"/>
    </location>
</feature>
<name>A0AAV3X621_9CYAN</name>
<dbReference type="PANTHER" id="PTHR19848:SF8">
    <property type="entry name" value="F-BOX AND WD REPEAT DOMAIN CONTAINING 7"/>
    <property type="match status" value="1"/>
</dbReference>
<dbReference type="Pfam" id="PF00400">
    <property type="entry name" value="WD40"/>
    <property type="match status" value="11"/>
</dbReference>
<dbReference type="InterPro" id="IPR002182">
    <property type="entry name" value="NB-ARC"/>
</dbReference>
<feature type="repeat" description="WD" evidence="3">
    <location>
        <begin position="877"/>
        <end position="918"/>
    </location>
</feature>
<dbReference type="Pfam" id="PF23342">
    <property type="entry name" value="WDR90_beta-prop_4th"/>
    <property type="match status" value="1"/>
</dbReference>
<dbReference type="InterPro" id="IPR001680">
    <property type="entry name" value="WD40_rpt"/>
</dbReference>
<evidence type="ECO:0000313" key="7">
    <source>
        <dbReference type="Proteomes" id="UP001050975"/>
    </source>
</evidence>
<dbReference type="InterPro" id="IPR019775">
    <property type="entry name" value="WD40_repeat_CS"/>
</dbReference>
<feature type="repeat" description="WD" evidence="3">
    <location>
        <begin position="793"/>
        <end position="834"/>
    </location>
</feature>
<feature type="repeat" description="WD" evidence="3">
    <location>
        <begin position="751"/>
        <end position="792"/>
    </location>
</feature>
<evidence type="ECO:0000313" key="6">
    <source>
        <dbReference type="EMBL" id="GET35530.1"/>
    </source>
</evidence>
<sequence length="1231" mass="137316">MPRSLKVRTEYIGKVKLAVRRNGFPSQRELAEDLRLALCTVSNFLTGKPVDRAIFEEICQKLSLNWKEIADVGIDTSLSELDSKTNGSKISEALPLRSCSQAEPGNEVWKAEPGNEVSHLEILRSRKDLGEAPDVSLFYGRQQEIATLEQWILHDRCRLVAILGVGGIGKTALSAKFVSEIADNFEYVVWRSLRNSPPLEEILTELIQFFTPPQHVNLPATEYSIVSRFLDYLRQHRCLIVLDNCESILKESTCVGEYKSGYEGYGYLLKCIGETQHQSCVVLTSREKPSELVQMEGERLSVRSLRLNGLSELEGYKILETKGYSGSVAELKPLVERYSGNPLALKVIATTITELFDNNIAEFLNQETIIFGEIWKLISEQFDRLSPVETQVMYWLAIEREWTSFQDIRENIFPSVARRELLEAIASLQRRSLIEKQSSSFTQQPVIMEYITNRLIEQVQAEIKTEEISLLHKFALIKTQSKEFGIEAQLRLIVNPIIEGLRSDFRTEANIRKRLDNLLHKVRSEDELRLGYAAGNLINLYRYLGLDIARYDFSKLTIRQAFLQDMNLHEVNFSNSEFIHSLFAQTFGGVLAVRFSPDGQTLATSSTNCEIQLWEVANKQQILTLQGHNNWVRCIAFNPDGKLLVSASDDGTLRVWDLSKGVCKNVLRGHSGNVYGSAFSPDGQLIASTSHDGTIRLWSVENGNCLRILSGHFSAVIHSSFSPCGKLLATGSFDHTIRIWDVYSGTCLHTLTEHKNWVTGLSFSPDGKWLASPSCDRTIRIWRVADWQCIRVLEGHNGWIWGVDWNPDSQLIASCSVDCTVKIWEIMTGECLRTLAGHGIQIWRVAFSPDGRTIATGAEDQTIGLWDVESGRRITTMTGYSNWVRSAIFSPNGAAIATGHKDKTLRIWDSNSYQCLQQLLAHAGGISSIAFHPHSSLLASGGHDSIVKVWNWRIGECLAVLKGHSDEVWGLAFSPIPPTPRRSQAEPWEPGGGYDPKFPPLQGGLGGILASSSFDQTIRLWDIENKTCLKVLLGHRDRIPTLAFHPKVNILASGSDDCTIKLWNITEGNCCNTLTGHNARVGTVAFNADGNLLLSASLDGTLKIWHVGTGECLQTLQGHANWVMSAAFFPDGRTVASAGCDRTIKIWDSHTGQCLHTLTGHTNWIWTVAISPDGQKLISASEDESVRIWNLETGSCITTLKPKRPYEGMQITGVTGLTLAQEAMLKELGAI</sequence>
<feature type="repeat" description="WD" evidence="3">
    <location>
        <begin position="625"/>
        <end position="666"/>
    </location>
</feature>
<dbReference type="RefSeq" id="WP_226573188.1">
    <property type="nucleotide sequence ID" value="NZ_BLAY01000002.1"/>
</dbReference>
<keyword evidence="1 3" id="KW-0853">WD repeat</keyword>
<feature type="repeat" description="WD" evidence="3">
    <location>
        <begin position="1158"/>
        <end position="1199"/>
    </location>
</feature>
<dbReference type="PROSITE" id="PS00678">
    <property type="entry name" value="WD_REPEATS_1"/>
    <property type="match status" value="7"/>
</dbReference>
<dbReference type="PANTHER" id="PTHR19848">
    <property type="entry name" value="WD40 REPEAT PROTEIN"/>
    <property type="match status" value="1"/>
</dbReference>
<keyword evidence="2" id="KW-0677">Repeat</keyword>
<evidence type="ECO:0000256" key="2">
    <source>
        <dbReference type="ARBA" id="ARBA00022737"/>
    </source>
</evidence>
<keyword evidence="7" id="KW-1185">Reference proteome</keyword>
<dbReference type="GO" id="GO:0043531">
    <property type="term" value="F:ADP binding"/>
    <property type="evidence" value="ECO:0007669"/>
    <property type="project" value="InterPro"/>
</dbReference>
<feature type="repeat" description="WD" evidence="3">
    <location>
        <begin position="709"/>
        <end position="750"/>
    </location>
</feature>
<organism evidence="6 7">
    <name type="scientific">Microseira wollei NIES-4236</name>
    <dbReference type="NCBI Taxonomy" id="2530354"/>
    <lineage>
        <taxon>Bacteria</taxon>
        <taxon>Bacillati</taxon>
        <taxon>Cyanobacteriota</taxon>
        <taxon>Cyanophyceae</taxon>
        <taxon>Oscillatoriophycideae</taxon>
        <taxon>Aerosakkonematales</taxon>
        <taxon>Aerosakkonemataceae</taxon>
        <taxon>Microseira</taxon>
    </lineage>
</organism>
<feature type="repeat" description="WD" evidence="3">
    <location>
        <begin position="835"/>
        <end position="876"/>
    </location>
</feature>
<dbReference type="InterPro" id="IPR027417">
    <property type="entry name" value="P-loop_NTPase"/>
</dbReference>
<dbReference type="PRINTS" id="PR00320">
    <property type="entry name" value="GPROTEINBRPT"/>
</dbReference>
<gene>
    <name evidence="6" type="ORF">MiSe_02720</name>
</gene>
<dbReference type="PROSITE" id="PS50082">
    <property type="entry name" value="WD_REPEATS_2"/>
    <property type="match status" value="14"/>
</dbReference>
<evidence type="ECO:0000256" key="3">
    <source>
        <dbReference type="PROSITE-ProRule" id="PRU00221"/>
    </source>
</evidence>
<dbReference type="SUPFAM" id="SSF50978">
    <property type="entry name" value="WD40 repeat-like"/>
    <property type="match status" value="3"/>
</dbReference>
<dbReference type="PROSITE" id="PS50294">
    <property type="entry name" value="WD_REPEATS_REGION"/>
    <property type="match status" value="12"/>
</dbReference>
<feature type="domain" description="WDR90 4th beta-propeller" evidence="5">
    <location>
        <begin position="592"/>
        <end position="718"/>
    </location>
</feature>
<dbReference type="Gene3D" id="3.40.50.300">
    <property type="entry name" value="P-loop containing nucleotide triphosphate hydrolases"/>
    <property type="match status" value="1"/>
</dbReference>
<comment type="caution">
    <text evidence="6">The sequence shown here is derived from an EMBL/GenBank/DDBJ whole genome shotgun (WGS) entry which is preliminary data.</text>
</comment>
<feature type="repeat" description="WD" evidence="3">
    <location>
        <begin position="1006"/>
        <end position="1031"/>
    </location>
</feature>
<protein>
    <submittedName>
        <fullName evidence="6">WD-40 repeat protein</fullName>
    </submittedName>
</protein>
<evidence type="ECO:0000256" key="1">
    <source>
        <dbReference type="ARBA" id="ARBA00022574"/>
    </source>
</evidence>
<dbReference type="SUPFAM" id="SSF52540">
    <property type="entry name" value="P-loop containing nucleoside triphosphate hydrolases"/>
    <property type="match status" value="1"/>
</dbReference>
<dbReference type="InterPro" id="IPR020472">
    <property type="entry name" value="WD40_PAC1"/>
</dbReference>
<dbReference type="CDD" id="cd00200">
    <property type="entry name" value="WD40"/>
    <property type="match status" value="2"/>
</dbReference>
<dbReference type="AlphaFoldDB" id="A0AAV3X621"/>
<accession>A0AAV3X621</accession>
<feature type="repeat" description="WD" evidence="3">
    <location>
        <begin position="919"/>
        <end position="960"/>
    </location>
</feature>
<dbReference type="InterPro" id="IPR015943">
    <property type="entry name" value="WD40/YVTN_repeat-like_dom_sf"/>
</dbReference>
<feature type="repeat" description="WD" evidence="3">
    <location>
        <begin position="667"/>
        <end position="708"/>
    </location>
</feature>
<proteinExistence type="predicted"/>
<evidence type="ECO:0000259" key="5">
    <source>
        <dbReference type="Pfam" id="PF23342"/>
    </source>
</evidence>
<dbReference type="Pfam" id="PF00931">
    <property type="entry name" value="NB-ARC"/>
    <property type="match status" value="1"/>
</dbReference>
<reference evidence="6" key="1">
    <citation type="submission" date="2019-10" db="EMBL/GenBank/DDBJ databases">
        <title>Draft genome sequece of Microseira wollei NIES-4236.</title>
        <authorList>
            <person name="Yamaguchi H."/>
            <person name="Suzuki S."/>
            <person name="Kawachi M."/>
        </authorList>
    </citation>
    <scope>NUCLEOTIDE SEQUENCE</scope>
    <source>
        <strain evidence="6">NIES-4236</strain>
    </source>
</reference>
<feature type="repeat" description="WD" evidence="3">
    <location>
        <begin position="1032"/>
        <end position="1073"/>
    </location>
</feature>
<feature type="repeat" description="WD" evidence="3">
    <location>
        <begin position="590"/>
        <end position="624"/>
    </location>
</feature>
<dbReference type="PRINTS" id="PR00364">
    <property type="entry name" value="DISEASERSIST"/>
</dbReference>
<dbReference type="Gene3D" id="2.130.10.10">
    <property type="entry name" value="YVTN repeat-like/Quinoprotein amine dehydrogenase"/>
    <property type="match status" value="6"/>
</dbReference>
<feature type="repeat" description="WD" evidence="3">
    <location>
        <begin position="1116"/>
        <end position="1157"/>
    </location>
</feature>
<dbReference type="SMART" id="SM00320">
    <property type="entry name" value="WD40"/>
    <property type="match status" value="14"/>
</dbReference>
<dbReference type="InterPro" id="IPR036322">
    <property type="entry name" value="WD40_repeat_dom_sf"/>
</dbReference>
<feature type="domain" description="NB-ARC" evidence="4">
    <location>
        <begin position="142"/>
        <end position="322"/>
    </location>
</feature>
<evidence type="ECO:0000259" key="4">
    <source>
        <dbReference type="Pfam" id="PF00931"/>
    </source>
</evidence>